<dbReference type="RefSeq" id="WP_168592843.1">
    <property type="nucleotide sequence ID" value="NZ_CP159193.1"/>
</dbReference>
<evidence type="ECO:0000313" key="1">
    <source>
        <dbReference type="EMBL" id="XCF11303.1"/>
    </source>
</evidence>
<sequence length="215" mass="23256">MSYRTYIAISRAAYIAGIEAGIAPQELRAHTGVIGEAFVADYLGVKLTNENNQRGYDLIDEDGLRVSVKTITTSTGVSLKESTLDLVDRIIVVWLDTNEDEIGVHVAYDASVERFLADSAAPYRGSLRLGRGSMTFPNKQPSAQKFEVGDVIATHVEDNIVIRKHTSGSFTALVGGEPMPARQYLLEIRNALGLPDKATNTTRSLGAQVFGALGK</sequence>
<gene>
    <name evidence="1" type="ORF">ABM428_05535</name>
</gene>
<dbReference type="AlphaFoldDB" id="A0AAU8C6B9"/>
<name>A0AAU8C6B9_9RHOB</name>
<protein>
    <recommendedName>
        <fullName evidence="2">Restriction endonuclease</fullName>
    </recommendedName>
</protein>
<reference evidence="1" key="2">
    <citation type="submission" date="2024-06" db="EMBL/GenBank/DDBJ databases">
        <authorList>
            <person name="Deng Y."/>
        </authorList>
    </citation>
    <scope>NUCLEOTIDE SEQUENCE</scope>
    <source>
        <strain evidence="1">TCYB15</strain>
    </source>
</reference>
<dbReference type="KEGG" id="suly:ABM428_05535"/>
<evidence type="ECO:0008006" key="2">
    <source>
        <dbReference type="Google" id="ProtNLM"/>
    </source>
</evidence>
<proteinExistence type="predicted"/>
<accession>A0AAU8C6B9</accession>
<organism evidence="1">
    <name type="scientific">Sulfitobacter sp. TCYB15</name>
    <dbReference type="NCBI Taxonomy" id="3229275"/>
    <lineage>
        <taxon>Bacteria</taxon>
        <taxon>Pseudomonadati</taxon>
        <taxon>Pseudomonadota</taxon>
        <taxon>Alphaproteobacteria</taxon>
        <taxon>Rhodobacterales</taxon>
        <taxon>Roseobacteraceae</taxon>
        <taxon>Sulfitobacter</taxon>
    </lineage>
</organism>
<dbReference type="EMBL" id="CP159193">
    <property type="protein sequence ID" value="XCF11303.1"/>
    <property type="molecule type" value="Genomic_DNA"/>
</dbReference>
<reference evidence="1" key="1">
    <citation type="journal article" date="2020" name="Int. J. Syst. Evol. Microbiol.">
        <title>Notification of changes in taxonomic opinion previously published outside the IJSEM.</title>
        <authorList>
            <person name="Oren A."/>
            <person name="Garrity G."/>
        </authorList>
    </citation>
    <scope>NUCLEOTIDE SEQUENCE</scope>
    <source>
        <strain evidence="1">TCYB15</strain>
    </source>
</reference>